<evidence type="ECO:0000313" key="4">
    <source>
        <dbReference type="Proteomes" id="UP000095517"/>
    </source>
</evidence>
<dbReference type="InterPro" id="IPR011042">
    <property type="entry name" value="6-blade_b-propeller_TolB-like"/>
</dbReference>
<dbReference type="PANTHER" id="PTHR13833">
    <property type="match status" value="1"/>
</dbReference>
<accession>A0A173ZLE4</accession>
<organism evidence="3 4">
    <name type="scientific">Bacteroides finegoldii</name>
    <dbReference type="NCBI Taxonomy" id="338188"/>
    <lineage>
        <taxon>Bacteria</taxon>
        <taxon>Pseudomonadati</taxon>
        <taxon>Bacteroidota</taxon>
        <taxon>Bacteroidia</taxon>
        <taxon>Bacteroidales</taxon>
        <taxon>Bacteroidaceae</taxon>
        <taxon>Bacteroides</taxon>
    </lineage>
</organism>
<sequence length="458" mass="50845">MKNLLRQHFKRQWLVCFALTFYLLSCQDDKKTGVDYDPNKPVVLTDYYPVTGAISTQVILNGSNFGTNKDNVRVFFNEKEAAVISVTQSKILVLVPKLPGEKCVIKVQIGEQAGQYEQIFDYIIQTNVSTLVGGDKSSTQNVTGTVTLAEAQFKNSIKDVIAVDANNNVYFAVQESDDGMNSKGYIYVLNEEANQVKLIKNNFGFFLTAPVLTYNVLDNNVYLFHGNSGNYDYSYFETNNGFAEVGMGNVSYDNSDIHPGGEGSMASWGARKCFAMNPEDGKFYIRSGGGYFYRINPLNRYGENLTNGRQVGTENGNTYGCAFDPNNSNIFYFSNDGRHCIYKYNLTTDECEVFAGSGTAGYLDGYALEAQFNQPCQIAFDSQGDMYVADKQNHCVRKIAMKTGYVSTVAGLPQQAGYRNGTDEVAQFNQPIGLVIDSNDVLYVGDSENRAIRRIAIE</sequence>
<evidence type="ECO:0000256" key="1">
    <source>
        <dbReference type="ARBA" id="ARBA00022737"/>
    </source>
</evidence>
<dbReference type="InterPro" id="IPR014756">
    <property type="entry name" value="Ig_E-set"/>
</dbReference>
<gene>
    <name evidence="3" type="ORF">ERS852397_00818</name>
</gene>
<dbReference type="InterPro" id="IPR001258">
    <property type="entry name" value="NHL_repeat"/>
</dbReference>
<protein>
    <submittedName>
        <fullName evidence="3">Cell surface protein</fullName>
    </submittedName>
</protein>
<dbReference type="RefSeq" id="WP_055278510.1">
    <property type="nucleotide sequence ID" value="NZ_CABIXA010000003.1"/>
</dbReference>
<proteinExistence type="predicted"/>
<dbReference type="SUPFAM" id="SSF63829">
    <property type="entry name" value="Calcium-dependent phosphotriesterase"/>
    <property type="match status" value="1"/>
</dbReference>
<dbReference type="AlphaFoldDB" id="A0A173ZLE4"/>
<dbReference type="InterPro" id="IPR013783">
    <property type="entry name" value="Ig-like_fold"/>
</dbReference>
<dbReference type="Pfam" id="PF01833">
    <property type="entry name" value="TIG"/>
    <property type="match status" value="1"/>
</dbReference>
<dbReference type="SUPFAM" id="SSF81296">
    <property type="entry name" value="E set domains"/>
    <property type="match status" value="1"/>
</dbReference>
<dbReference type="Gene3D" id="2.120.10.30">
    <property type="entry name" value="TolB, C-terminal domain"/>
    <property type="match status" value="1"/>
</dbReference>
<dbReference type="Pfam" id="PF01436">
    <property type="entry name" value="NHL"/>
    <property type="match status" value="1"/>
</dbReference>
<dbReference type="CDD" id="cd00603">
    <property type="entry name" value="IPT_PCSR"/>
    <property type="match status" value="1"/>
</dbReference>
<name>A0A173ZLE4_9BACE</name>
<dbReference type="STRING" id="338188.ERS852397_00818"/>
<dbReference type="InterPro" id="IPR002909">
    <property type="entry name" value="IPT_dom"/>
</dbReference>
<dbReference type="EMBL" id="CYZH01000003">
    <property type="protein sequence ID" value="CUN76633.1"/>
    <property type="molecule type" value="Genomic_DNA"/>
</dbReference>
<evidence type="ECO:0000259" key="2">
    <source>
        <dbReference type="Pfam" id="PF01833"/>
    </source>
</evidence>
<evidence type="ECO:0000313" key="3">
    <source>
        <dbReference type="EMBL" id="CUN76633.1"/>
    </source>
</evidence>
<dbReference type="Proteomes" id="UP000095517">
    <property type="component" value="Unassembled WGS sequence"/>
</dbReference>
<dbReference type="Gene3D" id="2.60.40.10">
    <property type="entry name" value="Immunoglobulins"/>
    <property type="match status" value="1"/>
</dbReference>
<reference evidence="3 4" key="1">
    <citation type="submission" date="2015-09" db="EMBL/GenBank/DDBJ databases">
        <authorList>
            <consortium name="Pathogen Informatics"/>
        </authorList>
    </citation>
    <scope>NUCLEOTIDE SEQUENCE [LARGE SCALE GENOMIC DNA]</scope>
    <source>
        <strain evidence="3 4">2789STDY5608840</strain>
    </source>
</reference>
<feature type="domain" description="IPT/TIG" evidence="2">
    <location>
        <begin position="44"/>
        <end position="116"/>
    </location>
</feature>
<keyword evidence="1" id="KW-0677">Repeat</keyword>
<dbReference type="PANTHER" id="PTHR13833:SF71">
    <property type="entry name" value="NHL DOMAIN-CONTAINING PROTEIN"/>
    <property type="match status" value="1"/>
</dbReference>